<comment type="caution">
    <text evidence="2">The sequence shown here is derived from an EMBL/GenBank/DDBJ whole genome shotgun (WGS) entry which is preliminary data.</text>
</comment>
<accession>A0A815CJP2</accession>
<dbReference type="AlphaFoldDB" id="A0A815CJP2"/>
<name>A0A815CJP2_9BILA</name>
<evidence type="ECO:0000313" key="3">
    <source>
        <dbReference type="EMBL" id="CAF1346072.1"/>
    </source>
</evidence>
<reference evidence="2" key="1">
    <citation type="submission" date="2021-02" db="EMBL/GenBank/DDBJ databases">
        <authorList>
            <person name="Nowell W R."/>
        </authorList>
    </citation>
    <scope>NUCLEOTIDE SEQUENCE</scope>
</reference>
<sequence>MQLSPPPPSSSSTTTTESDYVGISNLSNQIESLRVKLTPIIGNSLSPNQHRNLGTKQSKPIPTSLGNSPSTRKGVTNLPISSVQSSVDLTSELTRAKYQEVLQNSGLFRFDGEI</sequence>
<dbReference type="EMBL" id="CAJNOO010002625">
    <property type="protein sequence ID" value="CAF1284589.1"/>
    <property type="molecule type" value="Genomic_DNA"/>
</dbReference>
<feature type="region of interest" description="Disordered" evidence="1">
    <location>
        <begin position="43"/>
        <end position="79"/>
    </location>
</feature>
<feature type="region of interest" description="Disordered" evidence="1">
    <location>
        <begin position="1"/>
        <end position="20"/>
    </location>
</feature>
<evidence type="ECO:0000313" key="2">
    <source>
        <dbReference type="EMBL" id="CAF1284589.1"/>
    </source>
</evidence>
<organism evidence="2 4">
    <name type="scientific">Rotaria sordida</name>
    <dbReference type="NCBI Taxonomy" id="392033"/>
    <lineage>
        <taxon>Eukaryota</taxon>
        <taxon>Metazoa</taxon>
        <taxon>Spiralia</taxon>
        <taxon>Gnathifera</taxon>
        <taxon>Rotifera</taxon>
        <taxon>Eurotatoria</taxon>
        <taxon>Bdelloidea</taxon>
        <taxon>Philodinida</taxon>
        <taxon>Philodinidae</taxon>
        <taxon>Rotaria</taxon>
    </lineage>
</organism>
<evidence type="ECO:0000313" key="4">
    <source>
        <dbReference type="Proteomes" id="UP000663882"/>
    </source>
</evidence>
<dbReference type="Proteomes" id="UP000663889">
    <property type="component" value="Unassembled WGS sequence"/>
</dbReference>
<evidence type="ECO:0000256" key="1">
    <source>
        <dbReference type="SAM" id="MobiDB-lite"/>
    </source>
</evidence>
<protein>
    <submittedName>
        <fullName evidence="2">Uncharacterized protein</fullName>
    </submittedName>
</protein>
<gene>
    <name evidence="2" type="ORF">RFH988_LOCUS28881</name>
    <name evidence="3" type="ORF">SEV965_LOCUS28604</name>
</gene>
<dbReference type="Proteomes" id="UP000663882">
    <property type="component" value="Unassembled WGS sequence"/>
</dbReference>
<proteinExistence type="predicted"/>
<dbReference type="EMBL" id="CAJNOU010002742">
    <property type="protein sequence ID" value="CAF1346072.1"/>
    <property type="molecule type" value="Genomic_DNA"/>
</dbReference>